<dbReference type="InterPro" id="IPR006568">
    <property type="entry name" value="PSP_pro-rich"/>
</dbReference>
<feature type="compositionally biased region" description="Polar residues" evidence="11">
    <location>
        <begin position="624"/>
        <end position="638"/>
    </location>
</feature>
<feature type="domain" description="CCHC-type" evidence="12">
    <location>
        <begin position="224"/>
        <end position="239"/>
    </location>
</feature>
<dbReference type="Proteomes" id="UP000503349">
    <property type="component" value="Chromosome 11"/>
</dbReference>
<dbReference type="InterPro" id="IPR036875">
    <property type="entry name" value="Znf_CCHC_sf"/>
</dbReference>
<dbReference type="Gene3D" id="4.10.60.10">
    <property type="entry name" value="Zinc finger, CCHC-type"/>
    <property type="match status" value="1"/>
</dbReference>
<evidence type="ECO:0000256" key="1">
    <source>
        <dbReference type="ARBA" id="ARBA00004642"/>
    </source>
</evidence>
<dbReference type="InterPro" id="IPR052115">
    <property type="entry name" value="NEXT_complex_subunit_ZCCHC8"/>
</dbReference>
<feature type="region of interest" description="Disordered" evidence="11">
    <location>
        <begin position="32"/>
        <end position="67"/>
    </location>
</feature>
<evidence type="ECO:0000256" key="7">
    <source>
        <dbReference type="ARBA" id="ARBA00023242"/>
    </source>
</evidence>
<comment type="subcellular location">
    <subcellularLocation>
        <location evidence="1">Nucleus</location>
        <location evidence="1">Nucleoplasm</location>
    </subcellularLocation>
</comment>
<evidence type="ECO:0000256" key="6">
    <source>
        <dbReference type="ARBA" id="ARBA00022833"/>
    </source>
</evidence>
<protein>
    <recommendedName>
        <fullName evidence="3">Zinc finger CCHC domain-containing protein 8</fullName>
    </recommendedName>
    <alternativeName>
        <fullName evidence="8">TRAMP-like complex RNA-binding factor ZCCHC8</fullName>
    </alternativeName>
</protein>
<gene>
    <name evidence="13" type="ORF">EXN66_Car011436</name>
</gene>
<evidence type="ECO:0000313" key="13">
    <source>
        <dbReference type="EMBL" id="KAF3695760.1"/>
    </source>
</evidence>
<dbReference type="GO" id="GO:0003723">
    <property type="term" value="F:RNA binding"/>
    <property type="evidence" value="ECO:0007669"/>
    <property type="project" value="TreeGrafter"/>
</dbReference>
<proteinExistence type="inferred from homology"/>
<feature type="region of interest" description="Disordered" evidence="11">
    <location>
        <begin position="392"/>
        <end position="495"/>
    </location>
</feature>
<evidence type="ECO:0000256" key="5">
    <source>
        <dbReference type="ARBA" id="ARBA00022771"/>
    </source>
</evidence>
<dbReference type="PANTHER" id="PTHR13316">
    <property type="entry name" value="ZINC FINGER, CCHC DOMAIN CONTAINING 8"/>
    <property type="match status" value="1"/>
</dbReference>
<feature type="compositionally biased region" description="Pro residues" evidence="11">
    <location>
        <begin position="449"/>
        <end position="486"/>
    </location>
</feature>
<sequence>MPLQVKVYRNTRVMDSFGVTEILLVLDQKRSCKKRHHSKSRDKRRSRSRSRDRKKKARERKKRTMDAQEALARRKILSLSQCLLICTSVENEVFHNLNCQQFFYNSSLKKQCFVSIQTSASFVILLCQHRRSTSSSHLYKQHYFKVLGNYISGRTTTTDAFKVVGSVLYFTTFSVDKLGQPLVNENPQLTDGWDVPTYHQVFNHVIGADGIEIEMKEKRPKSMCFNCGSSTHQLRDCPKPKDTAAINERRKEFNQNNHQTLQSNQRYHADELEEREELLTALGIDGNTLPPLIYRMRQLGYPPGWLKEAEMENSGLTLYDGNATSNDGNTTENSNLQNISYDVSKLVDFPGFNVLAPHKMKDEFMQYGSIPMQSNHMKQNYAVYLSNNFPMPGSTCNKRRHESGSSPQLRKKTRSSPDRNSGRSSDMDIESDPGTPYHIYAPTEFQFQPPLPPGSPCFSSPPPLPQGTPPATPTPPPLPKGTPPSTPTNGSPALQGCNWVVVDETVEGTEDDLTLEELEEQQRLIWAALENADTATNSDCETPVMGTPVPSSPSMSTHVHADTETEEVEESVGLIRPAETCHSSENKMDLEESCPQSPGPVKVEEDSPQSPEPVKAQDSGAQGPGQNSSHNDSAQSPNPIKCQEDNLESPHPDFSNEGVEDEASHKDVRKITAVPHRSRFAAGIVPFEDTPEFTEVAEATGTYLRIRDVLKCSPRSLAKKK</sequence>
<feature type="region of interest" description="Disordered" evidence="11">
    <location>
        <begin position="536"/>
        <end position="671"/>
    </location>
</feature>
<keyword evidence="4" id="KW-0479">Metal-binding</keyword>
<evidence type="ECO:0000256" key="10">
    <source>
        <dbReference type="PROSITE-ProRule" id="PRU00047"/>
    </source>
</evidence>
<dbReference type="PANTHER" id="PTHR13316:SF0">
    <property type="entry name" value="ZINC FINGER CCHC DOMAIN-CONTAINING PROTEIN 8"/>
    <property type="match status" value="1"/>
</dbReference>
<keyword evidence="7" id="KW-0539">Nucleus</keyword>
<dbReference type="SMART" id="SM00343">
    <property type="entry name" value="ZnF_C2HC"/>
    <property type="match status" value="1"/>
</dbReference>
<dbReference type="GO" id="GO:0005654">
    <property type="term" value="C:nucleoplasm"/>
    <property type="evidence" value="ECO:0007669"/>
    <property type="project" value="UniProtKB-SubCell"/>
</dbReference>
<dbReference type="Pfam" id="PF04046">
    <property type="entry name" value="PSP"/>
    <property type="match status" value="1"/>
</dbReference>
<evidence type="ECO:0000256" key="4">
    <source>
        <dbReference type="ARBA" id="ARBA00022723"/>
    </source>
</evidence>
<evidence type="ECO:0000256" key="8">
    <source>
        <dbReference type="ARBA" id="ARBA00032546"/>
    </source>
</evidence>
<dbReference type="PROSITE" id="PS50158">
    <property type="entry name" value="ZF_CCHC"/>
    <property type="match status" value="1"/>
</dbReference>
<dbReference type="InterPro" id="IPR001878">
    <property type="entry name" value="Znf_CCHC"/>
</dbReference>
<organism evidence="13 14">
    <name type="scientific">Channa argus</name>
    <name type="common">Northern snakehead</name>
    <name type="synonym">Ophicephalus argus</name>
    <dbReference type="NCBI Taxonomy" id="215402"/>
    <lineage>
        <taxon>Eukaryota</taxon>
        <taxon>Metazoa</taxon>
        <taxon>Chordata</taxon>
        <taxon>Craniata</taxon>
        <taxon>Vertebrata</taxon>
        <taxon>Euteleostomi</taxon>
        <taxon>Actinopterygii</taxon>
        <taxon>Neopterygii</taxon>
        <taxon>Teleostei</taxon>
        <taxon>Neoteleostei</taxon>
        <taxon>Acanthomorphata</taxon>
        <taxon>Anabantaria</taxon>
        <taxon>Anabantiformes</taxon>
        <taxon>Channoidei</taxon>
        <taxon>Channidae</taxon>
        <taxon>Channa</taxon>
    </lineage>
</organism>
<keyword evidence="5 10" id="KW-0863">Zinc-finger</keyword>
<dbReference type="SMART" id="SM00581">
    <property type="entry name" value="PSP"/>
    <property type="match status" value="1"/>
</dbReference>
<dbReference type="AlphaFoldDB" id="A0A6G1PZK0"/>
<evidence type="ECO:0000313" key="14">
    <source>
        <dbReference type="Proteomes" id="UP000503349"/>
    </source>
</evidence>
<evidence type="ECO:0000256" key="3">
    <source>
        <dbReference type="ARBA" id="ARBA00022379"/>
    </source>
</evidence>
<reference evidence="14" key="2">
    <citation type="submission" date="2019-02" db="EMBL/GenBank/DDBJ databases">
        <title>Opniocepnalus argus Var Kimnra genome.</title>
        <authorList>
            <person name="Zhou C."/>
            <person name="Xiao S."/>
        </authorList>
    </citation>
    <scope>NUCLEOTIDE SEQUENCE [LARGE SCALE GENOMIC DNA]</scope>
</reference>
<dbReference type="GO" id="GO:0071013">
    <property type="term" value="C:catalytic step 2 spliceosome"/>
    <property type="evidence" value="ECO:0007669"/>
    <property type="project" value="TreeGrafter"/>
</dbReference>
<evidence type="ECO:0000256" key="2">
    <source>
        <dbReference type="ARBA" id="ARBA00007497"/>
    </source>
</evidence>
<feature type="compositionally biased region" description="Basic residues" evidence="11">
    <location>
        <begin position="32"/>
        <end position="63"/>
    </location>
</feature>
<accession>A0A6G1PZK0</accession>
<comment type="function">
    <text evidence="9">Scaffolding subunit of the trimeric nuclear exosome targeting (NEXT) complex that is involved in the surveillance and turnover of aberrant transcripts and non-coding RNAs. NEXT functions as an RNA exosome cofactor that directs a subset of non-coding short-lived RNAs for exosomal degradation. May be involved in pre-mRNA splicing. It is required for 3'-end maturation of telomerase RNA component (TERC), TERC 3'-end targeting to the nuclear RNA exosome, and for telomerase function.</text>
</comment>
<feature type="compositionally biased region" description="Basic and acidic residues" evidence="11">
    <location>
        <begin position="642"/>
        <end position="651"/>
    </location>
</feature>
<keyword evidence="6" id="KW-0862">Zinc</keyword>
<dbReference type="GO" id="GO:0008270">
    <property type="term" value="F:zinc ion binding"/>
    <property type="evidence" value="ECO:0007669"/>
    <property type="project" value="UniProtKB-KW"/>
</dbReference>
<evidence type="ECO:0000256" key="11">
    <source>
        <dbReference type="SAM" id="MobiDB-lite"/>
    </source>
</evidence>
<dbReference type="SUPFAM" id="SSF57756">
    <property type="entry name" value="Retrovirus zinc finger-like domains"/>
    <property type="match status" value="1"/>
</dbReference>
<comment type="similarity">
    <text evidence="2">Belongs to the ZCCHC8 family.</text>
</comment>
<dbReference type="EMBL" id="CM015722">
    <property type="protein sequence ID" value="KAF3695760.1"/>
    <property type="molecule type" value="Genomic_DNA"/>
</dbReference>
<name>A0A6G1PZK0_CHAAH</name>
<reference evidence="13 14" key="1">
    <citation type="submission" date="2019-02" db="EMBL/GenBank/DDBJ databases">
        <title>Opniocepnalus argus genome.</title>
        <authorList>
            <person name="Zhou C."/>
            <person name="Xiao S."/>
        </authorList>
    </citation>
    <scope>NUCLEOTIDE SEQUENCE [LARGE SCALE GENOMIC DNA]</scope>
    <source>
        <strain evidence="13">OARG1902GOOAL</strain>
        <tissue evidence="13">Muscle</tissue>
    </source>
</reference>
<keyword evidence="14" id="KW-1185">Reference proteome</keyword>
<evidence type="ECO:0000256" key="9">
    <source>
        <dbReference type="ARBA" id="ARBA00045870"/>
    </source>
</evidence>
<evidence type="ECO:0000259" key="12">
    <source>
        <dbReference type="PROSITE" id="PS50158"/>
    </source>
</evidence>